<feature type="transmembrane region" description="Helical" evidence="1">
    <location>
        <begin position="38"/>
        <end position="60"/>
    </location>
</feature>
<keyword evidence="1" id="KW-1133">Transmembrane helix</keyword>
<dbReference type="GO" id="GO:0016020">
    <property type="term" value="C:membrane"/>
    <property type="evidence" value="ECO:0007669"/>
    <property type="project" value="InterPro"/>
</dbReference>
<dbReference type="InterPro" id="IPR037185">
    <property type="entry name" value="EmrE-like"/>
</dbReference>
<dbReference type="InterPro" id="IPR000620">
    <property type="entry name" value="EamA_dom"/>
</dbReference>
<name>A0A7W6J7R7_9HYPH</name>
<feature type="transmembrane region" description="Helical" evidence="1">
    <location>
        <begin position="261"/>
        <end position="280"/>
    </location>
</feature>
<keyword evidence="4" id="KW-1185">Reference proteome</keyword>
<feature type="domain" description="EamA" evidence="2">
    <location>
        <begin position="9"/>
        <end position="141"/>
    </location>
</feature>
<dbReference type="Gene3D" id="1.10.3730.20">
    <property type="match status" value="1"/>
</dbReference>
<feature type="transmembrane region" description="Helical" evidence="1">
    <location>
        <begin position="72"/>
        <end position="93"/>
    </location>
</feature>
<evidence type="ECO:0000259" key="2">
    <source>
        <dbReference type="Pfam" id="PF00892"/>
    </source>
</evidence>
<keyword evidence="1" id="KW-0472">Membrane</keyword>
<feature type="transmembrane region" description="Helical" evidence="1">
    <location>
        <begin position="182"/>
        <end position="201"/>
    </location>
</feature>
<dbReference type="PANTHER" id="PTHR22911">
    <property type="entry name" value="ACYL-MALONYL CONDENSING ENZYME-RELATED"/>
    <property type="match status" value="1"/>
</dbReference>
<feature type="transmembrane region" description="Helical" evidence="1">
    <location>
        <begin position="237"/>
        <end position="255"/>
    </location>
</feature>
<feature type="transmembrane region" description="Helical" evidence="1">
    <location>
        <begin position="125"/>
        <end position="145"/>
    </location>
</feature>
<feature type="transmembrane region" description="Helical" evidence="1">
    <location>
        <begin position="99"/>
        <end position="118"/>
    </location>
</feature>
<dbReference type="SUPFAM" id="SSF103481">
    <property type="entry name" value="Multidrug resistance efflux transporter EmrE"/>
    <property type="match status" value="2"/>
</dbReference>
<comment type="caution">
    <text evidence="3">The sequence shown here is derived from an EMBL/GenBank/DDBJ whole genome shotgun (WGS) entry which is preliminary data.</text>
</comment>
<dbReference type="EMBL" id="JACIEZ010000005">
    <property type="protein sequence ID" value="MBB4065507.1"/>
    <property type="molecule type" value="Genomic_DNA"/>
</dbReference>
<dbReference type="AlphaFoldDB" id="A0A7W6J7R7"/>
<dbReference type="RefSeq" id="WP_183366806.1">
    <property type="nucleotide sequence ID" value="NZ_JACIEZ010000005.1"/>
</dbReference>
<dbReference type="PANTHER" id="PTHR22911:SF76">
    <property type="entry name" value="EAMA DOMAIN-CONTAINING PROTEIN"/>
    <property type="match status" value="1"/>
</dbReference>
<organism evidence="3 4">
    <name type="scientific">Gellertiella hungarica</name>
    <dbReference type="NCBI Taxonomy" id="1572859"/>
    <lineage>
        <taxon>Bacteria</taxon>
        <taxon>Pseudomonadati</taxon>
        <taxon>Pseudomonadota</taxon>
        <taxon>Alphaproteobacteria</taxon>
        <taxon>Hyphomicrobiales</taxon>
        <taxon>Rhizobiaceae</taxon>
        <taxon>Gellertiella</taxon>
    </lineage>
</organism>
<gene>
    <name evidence="3" type="ORF">GGR23_002714</name>
</gene>
<dbReference type="Proteomes" id="UP000528286">
    <property type="component" value="Unassembled WGS sequence"/>
</dbReference>
<feature type="transmembrane region" description="Helical" evidence="1">
    <location>
        <begin position="151"/>
        <end position="170"/>
    </location>
</feature>
<feature type="transmembrane region" description="Helical" evidence="1">
    <location>
        <begin position="207"/>
        <end position="225"/>
    </location>
</feature>
<feature type="domain" description="EamA" evidence="2">
    <location>
        <begin position="151"/>
        <end position="275"/>
    </location>
</feature>
<reference evidence="3 4" key="1">
    <citation type="submission" date="2020-08" db="EMBL/GenBank/DDBJ databases">
        <title>Genomic Encyclopedia of Type Strains, Phase IV (KMG-IV): sequencing the most valuable type-strain genomes for metagenomic binning, comparative biology and taxonomic classification.</title>
        <authorList>
            <person name="Goeker M."/>
        </authorList>
    </citation>
    <scope>NUCLEOTIDE SEQUENCE [LARGE SCALE GENOMIC DNA]</scope>
    <source>
        <strain evidence="3 4">DSM 29853</strain>
    </source>
</reference>
<protein>
    <submittedName>
        <fullName evidence="3">Drug/metabolite transporter (DMT)-like permease</fullName>
    </submittedName>
</protein>
<evidence type="ECO:0000313" key="3">
    <source>
        <dbReference type="EMBL" id="MBB4065507.1"/>
    </source>
</evidence>
<evidence type="ECO:0000256" key="1">
    <source>
        <dbReference type="SAM" id="Phobius"/>
    </source>
</evidence>
<proteinExistence type="predicted"/>
<accession>A0A7W6J7R7</accession>
<sequence>MPLLSPHRKGLLITFIGGLALSFDVPLVRLSGGSAWQVIALRSIMTFAAALALYAALRLFTRQKPLLVPGRGALVAGIFYGISTIFFLGAVFHTSTANVVFIIAFNPMFAALASWIFLKERPSSATLLTMAVMIVGVGVIVQGSLEGGHLFGDMLAMGAALLLAGAITIGRATRQEMGFVPLIGAIMPAAIAAVFAWPTGFSLPDPFWLALDGMVMIPLAFFCLATGPRYLKAAEVGMFYLLETVLAPIWVWLIFSEVPTTQSLVGGLIITLALVAYSAAQMRRRGDA</sequence>
<evidence type="ECO:0000313" key="4">
    <source>
        <dbReference type="Proteomes" id="UP000528286"/>
    </source>
</evidence>
<dbReference type="Pfam" id="PF00892">
    <property type="entry name" value="EamA"/>
    <property type="match status" value="2"/>
</dbReference>
<keyword evidence="1" id="KW-0812">Transmembrane</keyword>